<organism evidence="6 7">
    <name type="scientific">Falsigemmobacter faecalis</name>
    <dbReference type="NCBI Taxonomy" id="2488730"/>
    <lineage>
        <taxon>Bacteria</taxon>
        <taxon>Pseudomonadati</taxon>
        <taxon>Pseudomonadota</taxon>
        <taxon>Alphaproteobacteria</taxon>
        <taxon>Rhodobacterales</taxon>
        <taxon>Paracoccaceae</taxon>
        <taxon>Falsigemmobacter</taxon>
    </lineage>
</organism>
<dbReference type="PANTHER" id="PTHR43537">
    <property type="entry name" value="TRANSCRIPTIONAL REGULATOR, GNTR FAMILY"/>
    <property type="match status" value="1"/>
</dbReference>
<evidence type="ECO:0000256" key="4">
    <source>
        <dbReference type="SAM" id="MobiDB-lite"/>
    </source>
</evidence>
<keyword evidence="2" id="KW-0238">DNA-binding</keyword>
<dbReference type="SMART" id="SM00345">
    <property type="entry name" value="HTH_GNTR"/>
    <property type="match status" value="1"/>
</dbReference>
<protein>
    <submittedName>
        <fullName evidence="6">FadR family transcriptional regulator</fullName>
    </submittedName>
</protein>
<dbReference type="AlphaFoldDB" id="A0A3P3D8L7"/>
<dbReference type="Gene3D" id="1.10.10.10">
    <property type="entry name" value="Winged helix-like DNA-binding domain superfamily/Winged helix DNA-binding domain"/>
    <property type="match status" value="1"/>
</dbReference>
<dbReference type="EMBL" id="RRAZ01000036">
    <property type="protein sequence ID" value="RRH70154.1"/>
    <property type="molecule type" value="Genomic_DNA"/>
</dbReference>
<name>A0A3P3D8L7_9RHOB</name>
<proteinExistence type="predicted"/>
<dbReference type="GO" id="GO:0003700">
    <property type="term" value="F:DNA-binding transcription factor activity"/>
    <property type="evidence" value="ECO:0007669"/>
    <property type="project" value="InterPro"/>
</dbReference>
<dbReference type="InterPro" id="IPR036390">
    <property type="entry name" value="WH_DNA-bd_sf"/>
</dbReference>
<dbReference type="SUPFAM" id="SSF46785">
    <property type="entry name" value="Winged helix' DNA-binding domain"/>
    <property type="match status" value="1"/>
</dbReference>
<dbReference type="InterPro" id="IPR036388">
    <property type="entry name" value="WH-like_DNA-bd_sf"/>
</dbReference>
<feature type="region of interest" description="Disordered" evidence="4">
    <location>
        <begin position="236"/>
        <end position="256"/>
    </location>
</feature>
<sequence length="256" mass="28281">MRAPRWTLVRMKPVEQPLNKSMFARMELPAIIRAGEIGADGRLPPERELSTPWGIGRGALRRALESLEGEGLIWHRQGMGTFVGQAPDTAGRVAAAIVGEMAVGELMFARLQIEPARAAEAALHGKAEDLSRLQDFAQRPERAGDADSIELWDWSFHRQIARMSGNPALLAALAMLNECRVNTYWRALRASVRTPARLRVTHGQHAELSEAIGARDAEAARAAMALHLHSERRKLEAARPCHPAAAPDFDEEREEV</sequence>
<evidence type="ECO:0000256" key="1">
    <source>
        <dbReference type="ARBA" id="ARBA00023015"/>
    </source>
</evidence>
<evidence type="ECO:0000256" key="3">
    <source>
        <dbReference type="ARBA" id="ARBA00023163"/>
    </source>
</evidence>
<comment type="caution">
    <text evidence="6">The sequence shown here is derived from an EMBL/GenBank/DDBJ whole genome shotgun (WGS) entry which is preliminary data.</text>
</comment>
<dbReference type="GO" id="GO:0003677">
    <property type="term" value="F:DNA binding"/>
    <property type="evidence" value="ECO:0007669"/>
    <property type="project" value="UniProtKB-KW"/>
</dbReference>
<dbReference type="InterPro" id="IPR000524">
    <property type="entry name" value="Tscrpt_reg_HTH_GntR"/>
</dbReference>
<dbReference type="PANTHER" id="PTHR43537:SF5">
    <property type="entry name" value="UXU OPERON TRANSCRIPTIONAL REGULATOR"/>
    <property type="match status" value="1"/>
</dbReference>
<gene>
    <name evidence="6" type="ORF">EG244_17340</name>
</gene>
<evidence type="ECO:0000313" key="7">
    <source>
        <dbReference type="Proteomes" id="UP000282125"/>
    </source>
</evidence>
<dbReference type="Pfam" id="PF07729">
    <property type="entry name" value="FCD"/>
    <property type="match status" value="1"/>
</dbReference>
<evidence type="ECO:0000259" key="5">
    <source>
        <dbReference type="PROSITE" id="PS50949"/>
    </source>
</evidence>
<dbReference type="Pfam" id="PF00392">
    <property type="entry name" value="GntR"/>
    <property type="match status" value="1"/>
</dbReference>
<dbReference type="InterPro" id="IPR011711">
    <property type="entry name" value="GntR_C"/>
</dbReference>
<dbReference type="SUPFAM" id="SSF48008">
    <property type="entry name" value="GntR ligand-binding domain-like"/>
    <property type="match status" value="1"/>
</dbReference>
<evidence type="ECO:0000313" key="6">
    <source>
        <dbReference type="EMBL" id="RRH70154.1"/>
    </source>
</evidence>
<dbReference type="Proteomes" id="UP000282125">
    <property type="component" value="Unassembled WGS sequence"/>
</dbReference>
<keyword evidence="1" id="KW-0805">Transcription regulation</keyword>
<keyword evidence="3" id="KW-0804">Transcription</keyword>
<dbReference type="PRINTS" id="PR00035">
    <property type="entry name" value="HTHGNTR"/>
</dbReference>
<feature type="domain" description="HTH gntR-type" evidence="5">
    <location>
        <begin position="18"/>
        <end position="86"/>
    </location>
</feature>
<accession>A0A3P3D8L7</accession>
<dbReference type="SMART" id="SM00895">
    <property type="entry name" value="FCD"/>
    <property type="match status" value="1"/>
</dbReference>
<reference evidence="6 7" key="1">
    <citation type="submission" date="2018-11" db="EMBL/GenBank/DDBJ databases">
        <title>Gemmobacter sp. nov., YIM 102744-1 draft genome.</title>
        <authorList>
            <person name="Li G."/>
            <person name="Jiang Y."/>
        </authorList>
    </citation>
    <scope>NUCLEOTIDE SEQUENCE [LARGE SCALE GENOMIC DNA]</scope>
    <source>
        <strain evidence="6 7">YIM 102744-1</strain>
    </source>
</reference>
<evidence type="ECO:0000256" key="2">
    <source>
        <dbReference type="ARBA" id="ARBA00023125"/>
    </source>
</evidence>
<dbReference type="CDD" id="cd07377">
    <property type="entry name" value="WHTH_GntR"/>
    <property type="match status" value="1"/>
</dbReference>
<dbReference type="Gene3D" id="1.20.120.530">
    <property type="entry name" value="GntR ligand-binding domain-like"/>
    <property type="match status" value="1"/>
</dbReference>
<dbReference type="PROSITE" id="PS50949">
    <property type="entry name" value="HTH_GNTR"/>
    <property type="match status" value="1"/>
</dbReference>
<keyword evidence="7" id="KW-1185">Reference proteome</keyword>
<dbReference type="InterPro" id="IPR008920">
    <property type="entry name" value="TF_FadR/GntR_C"/>
</dbReference>